<evidence type="ECO:0000256" key="1">
    <source>
        <dbReference type="ARBA" id="ARBA00001947"/>
    </source>
</evidence>
<keyword evidence="4" id="KW-0479">Metal-binding</keyword>
<evidence type="ECO:0000256" key="2">
    <source>
        <dbReference type="ARBA" id="ARBA00006247"/>
    </source>
</evidence>
<evidence type="ECO:0000313" key="9">
    <source>
        <dbReference type="EMBL" id="MST87518.1"/>
    </source>
</evidence>
<reference evidence="9 10" key="1">
    <citation type="submission" date="2019-08" db="EMBL/GenBank/DDBJ databases">
        <title>In-depth cultivation of the pig gut microbiome towards novel bacterial diversity and tailored functional studies.</title>
        <authorList>
            <person name="Wylensek D."/>
            <person name="Hitch T.C.A."/>
            <person name="Clavel T."/>
        </authorList>
    </citation>
    <scope>NUCLEOTIDE SEQUENCE [LARGE SCALE GENOMIC DNA]</scope>
    <source>
        <strain evidence="9 10">Bifido-178-WT-2B</strain>
    </source>
</reference>
<dbReference type="InterPro" id="IPR002933">
    <property type="entry name" value="Peptidase_M20"/>
</dbReference>
<evidence type="ECO:0000256" key="6">
    <source>
        <dbReference type="ARBA" id="ARBA00022833"/>
    </source>
</evidence>
<dbReference type="GO" id="GO:0006508">
    <property type="term" value="P:proteolysis"/>
    <property type="evidence" value="ECO:0007669"/>
    <property type="project" value="UniProtKB-KW"/>
</dbReference>
<name>A0A6A8MFE3_9LACO</name>
<dbReference type="NCBIfam" id="NF005591">
    <property type="entry name" value="PRK07318.1"/>
    <property type="match status" value="1"/>
</dbReference>
<accession>A0A6A8MFE3</accession>
<dbReference type="GO" id="GO:0008237">
    <property type="term" value="F:metallopeptidase activity"/>
    <property type="evidence" value="ECO:0007669"/>
    <property type="project" value="UniProtKB-KW"/>
</dbReference>
<dbReference type="OrthoDB" id="9761532at2"/>
<dbReference type="InterPro" id="IPR010964">
    <property type="entry name" value="M20A_pepV-rel"/>
</dbReference>
<proteinExistence type="inferred from homology"/>
<keyword evidence="6" id="KW-0862">Zinc</keyword>
<evidence type="ECO:0000256" key="8">
    <source>
        <dbReference type="ARBA" id="ARBA00023049"/>
    </source>
</evidence>
<dbReference type="RefSeq" id="WP_154549124.1">
    <property type="nucleotide sequence ID" value="NZ_VUMX01000021.1"/>
</dbReference>
<dbReference type="EMBL" id="VUMX01000021">
    <property type="protein sequence ID" value="MST87518.1"/>
    <property type="molecule type" value="Genomic_DNA"/>
</dbReference>
<keyword evidence="8" id="KW-0482">Metalloprotease</keyword>
<evidence type="ECO:0000256" key="7">
    <source>
        <dbReference type="ARBA" id="ARBA00022997"/>
    </source>
</evidence>
<protein>
    <submittedName>
        <fullName evidence="9">Dipeptidase PepV</fullName>
    </submittedName>
</protein>
<dbReference type="GO" id="GO:0016805">
    <property type="term" value="F:dipeptidase activity"/>
    <property type="evidence" value="ECO:0007669"/>
    <property type="project" value="UniProtKB-KW"/>
</dbReference>
<evidence type="ECO:0000256" key="5">
    <source>
        <dbReference type="ARBA" id="ARBA00022801"/>
    </source>
</evidence>
<dbReference type="Gene3D" id="3.40.630.10">
    <property type="entry name" value="Zn peptidases"/>
    <property type="match status" value="1"/>
</dbReference>
<dbReference type="SUPFAM" id="SSF53187">
    <property type="entry name" value="Zn-dependent exopeptidases"/>
    <property type="match status" value="1"/>
</dbReference>
<dbReference type="Gene3D" id="3.30.70.360">
    <property type="match status" value="2"/>
</dbReference>
<dbReference type="GO" id="GO:0008270">
    <property type="term" value="F:zinc ion binding"/>
    <property type="evidence" value="ECO:0007669"/>
    <property type="project" value="InterPro"/>
</dbReference>
<dbReference type="PANTHER" id="PTHR43808:SF31">
    <property type="entry name" value="N-ACETYL-L-CITRULLINE DEACETYLASE"/>
    <property type="match status" value="1"/>
</dbReference>
<dbReference type="AlphaFoldDB" id="A0A6A8MFE3"/>
<dbReference type="InterPro" id="IPR050072">
    <property type="entry name" value="Peptidase_M20A"/>
</dbReference>
<evidence type="ECO:0000313" key="10">
    <source>
        <dbReference type="Proteomes" id="UP000438120"/>
    </source>
</evidence>
<organism evidence="9 10">
    <name type="scientific">Lactobacillus porci</name>
    <dbReference type="NCBI Taxonomy" id="2012477"/>
    <lineage>
        <taxon>Bacteria</taxon>
        <taxon>Bacillati</taxon>
        <taxon>Bacillota</taxon>
        <taxon>Bacilli</taxon>
        <taxon>Lactobacillales</taxon>
        <taxon>Lactobacillaceae</taxon>
        <taxon>Lactobacillus</taxon>
    </lineage>
</organism>
<comment type="cofactor">
    <cofactor evidence="1">
        <name>Zn(2+)</name>
        <dbReference type="ChEBI" id="CHEBI:29105"/>
    </cofactor>
</comment>
<dbReference type="GO" id="GO:0006526">
    <property type="term" value="P:L-arginine biosynthetic process"/>
    <property type="evidence" value="ECO:0007669"/>
    <property type="project" value="TreeGrafter"/>
</dbReference>
<dbReference type="PANTHER" id="PTHR43808">
    <property type="entry name" value="ACETYLORNITHINE DEACETYLASE"/>
    <property type="match status" value="1"/>
</dbReference>
<comment type="caution">
    <text evidence="9">The sequence shown here is derived from an EMBL/GenBank/DDBJ whole genome shotgun (WGS) entry which is preliminary data.</text>
</comment>
<dbReference type="InterPro" id="IPR001261">
    <property type="entry name" value="ArgE/DapE_CS"/>
</dbReference>
<evidence type="ECO:0000256" key="4">
    <source>
        <dbReference type="ARBA" id="ARBA00022723"/>
    </source>
</evidence>
<dbReference type="Pfam" id="PF01546">
    <property type="entry name" value="Peptidase_M20"/>
    <property type="match status" value="1"/>
</dbReference>
<comment type="similarity">
    <text evidence="2">Belongs to the peptidase M20A family.</text>
</comment>
<gene>
    <name evidence="9" type="primary">pepV</name>
    <name evidence="9" type="ORF">FYJ62_07755</name>
</gene>
<dbReference type="SUPFAM" id="SSF55031">
    <property type="entry name" value="Bacterial exopeptidase dimerisation domain"/>
    <property type="match status" value="1"/>
</dbReference>
<dbReference type="InterPro" id="IPR036264">
    <property type="entry name" value="Bact_exopeptidase_dim_dom"/>
</dbReference>
<dbReference type="PROSITE" id="PS00759">
    <property type="entry name" value="ARGE_DAPE_CPG2_2"/>
    <property type="match status" value="1"/>
</dbReference>
<keyword evidence="7" id="KW-0224">Dipeptidase</keyword>
<dbReference type="GO" id="GO:0008777">
    <property type="term" value="F:acetylornithine deacetylase activity"/>
    <property type="evidence" value="ECO:0007669"/>
    <property type="project" value="TreeGrafter"/>
</dbReference>
<keyword evidence="3" id="KW-0645">Protease</keyword>
<dbReference type="NCBIfam" id="TIGR01887">
    <property type="entry name" value="dipeptidaselike"/>
    <property type="match status" value="1"/>
</dbReference>
<keyword evidence="10" id="KW-1185">Reference proteome</keyword>
<dbReference type="Proteomes" id="UP000438120">
    <property type="component" value="Unassembled WGS sequence"/>
</dbReference>
<keyword evidence="5" id="KW-0378">Hydrolase</keyword>
<evidence type="ECO:0000256" key="3">
    <source>
        <dbReference type="ARBA" id="ARBA00022670"/>
    </source>
</evidence>
<sequence length="468" mass="50865">MKLAYQQLANEQEAALLKDLADLIAIDSVRDMSKATAEYPVGPGPVKALDKFLAFAQRDGFAVENLDNYAGTISWGTGEEELGIAIHVDVVPPDLGWQSDPFKMTIKNGRVYGRGSSDNKGPALACYYAALALKKAGFVPRKKITFIIGTDEETDWVGMKYYLQKRPAPTWLFSPDSSFPLVNGQAGLAVLKTTFTRAQSPAAPLKLVSFKSGQATNMVPASATATIAGTGLLEVKERFGTFLTQTGLSGKASRNRGQLDLFLEGTAAHASIPFEGKNGGSYLAKFLKDLAFAGRDLDFLTFAGDKDFADYYGEKIGIANTDPQMGRSINCPGVFFYEGAEGYIKSDIRYSRGSSPEKMCAQLNANWGSFSNTDFQPYEDFEKPHYVPEDDPFVQKLLAVYRKQTGDCSKPIVSAGANYGRFFKNGLGFGPAFPGSLDSAHAINESVAIADLIKSMAIYMECIYEICQ</sequence>